<proteinExistence type="predicted"/>
<keyword evidence="6" id="KW-0175">Coiled coil</keyword>
<evidence type="ECO:0000256" key="2">
    <source>
        <dbReference type="ARBA" id="ARBA00022448"/>
    </source>
</evidence>
<evidence type="ECO:0000256" key="6">
    <source>
        <dbReference type="SAM" id="Coils"/>
    </source>
</evidence>
<accession>A0A1Z5JD74</accession>
<dbReference type="CDD" id="cd15841">
    <property type="entry name" value="SNARE_Qc"/>
    <property type="match status" value="1"/>
</dbReference>
<dbReference type="EMBL" id="BDSP01000045">
    <property type="protein sequence ID" value="GAX11832.1"/>
    <property type="molecule type" value="Genomic_DNA"/>
</dbReference>
<reference evidence="8 9" key="1">
    <citation type="journal article" date="2015" name="Plant Cell">
        <title>Oil accumulation by the oleaginous diatom Fistulifera solaris as revealed by the genome and transcriptome.</title>
        <authorList>
            <person name="Tanaka T."/>
            <person name="Maeda Y."/>
            <person name="Veluchamy A."/>
            <person name="Tanaka M."/>
            <person name="Abida H."/>
            <person name="Marechal E."/>
            <person name="Bowler C."/>
            <person name="Muto M."/>
            <person name="Sunaga Y."/>
            <person name="Tanaka M."/>
            <person name="Yoshino T."/>
            <person name="Taniguchi T."/>
            <person name="Fukuda Y."/>
            <person name="Nemoto M."/>
            <person name="Matsumoto M."/>
            <person name="Wong P.S."/>
            <person name="Aburatani S."/>
            <person name="Fujibuchi W."/>
        </authorList>
    </citation>
    <scope>NUCLEOTIDE SEQUENCE [LARGE SCALE GENOMIC DNA]</scope>
    <source>
        <strain evidence="8 9">JPCC DA0580</strain>
    </source>
</reference>
<comment type="caution">
    <text evidence="8">The sequence shown here is derived from an EMBL/GenBank/DDBJ whole genome shotgun (WGS) entry which is preliminary data.</text>
</comment>
<protein>
    <recommendedName>
        <fullName evidence="10">t-SNARE coiled-coil homology domain-containing protein</fullName>
    </recommendedName>
</protein>
<organism evidence="8 9">
    <name type="scientific">Fistulifera solaris</name>
    <name type="common">Oleaginous diatom</name>
    <dbReference type="NCBI Taxonomy" id="1519565"/>
    <lineage>
        <taxon>Eukaryota</taxon>
        <taxon>Sar</taxon>
        <taxon>Stramenopiles</taxon>
        <taxon>Ochrophyta</taxon>
        <taxon>Bacillariophyta</taxon>
        <taxon>Bacillariophyceae</taxon>
        <taxon>Bacillariophycidae</taxon>
        <taxon>Naviculales</taxon>
        <taxon>Naviculaceae</taxon>
        <taxon>Fistulifera</taxon>
    </lineage>
</organism>
<evidence type="ECO:0008006" key="10">
    <source>
        <dbReference type="Google" id="ProtNLM"/>
    </source>
</evidence>
<feature type="coiled-coil region" evidence="6">
    <location>
        <begin position="127"/>
        <end position="154"/>
    </location>
</feature>
<gene>
    <name evidence="8" type="ORF">FisN_20Lh113</name>
</gene>
<dbReference type="AlphaFoldDB" id="A0A1Z5JD74"/>
<keyword evidence="5 7" id="KW-0472">Membrane</keyword>
<dbReference type="Proteomes" id="UP000198406">
    <property type="component" value="Unassembled WGS sequence"/>
</dbReference>
<feature type="transmembrane region" description="Helical" evidence="7">
    <location>
        <begin position="157"/>
        <end position="179"/>
    </location>
</feature>
<dbReference type="OrthoDB" id="29755at2759"/>
<dbReference type="GO" id="GO:0016020">
    <property type="term" value="C:membrane"/>
    <property type="evidence" value="ECO:0007669"/>
    <property type="project" value="UniProtKB-SubCell"/>
</dbReference>
<dbReference type="PANTHER" id="PTHR12791">
    <property type="entry name" value="GOLGI SNARE BET1-RELATED"/>
    <property type="match status" value="1"/>
</dbReference>
<keyword evidence="4 7" id="KW-1133">Transmembrane helix</keyword>
<evidence type="ECO:0000313" key="8">
    <source>
        <dbReference type="EMBL" id="GAX11832.1"/>
    </source>
</evidence>
<keyword evidence="3 7" id="KW-0812">Transmembrane</keyword>
<dbReference type="Gene3D" id="1.20.5.110">
    <property type="match status" value="1"/>
</dbReference>
<comment type="subcellular location">
    <subcellularLocation>
        <location evidence="1">Membrane</location>
        <topology evidence="1">Single-pass membrane protein</topology>
    </subcellularLocation>
</comment>
<evidence type="ECO:0000256" key="5">
    <source>
        <dbReference type="ARBA" id="ARBA00023136"/>
    </source>
</evidence>
<name>A0A1Z5JD74_FISSO</name>
<evidence type="ECO:0000256" key="7">
    <source>
        <dbReference type="SAM" id="Phobius"/>
    </source>
</evidence>
<evidence type="ECO:0000256" key="4">
    <source>
        <dbReference type="ARBA" id="ARBA00022989"/>
    </source>
</evidence>
<dbReference type="InParanoid" id="A0A1Z5JD74"/>
<evidence type="ECO:0000313" key="9">
    <source>
        <dbReference type="Proteomes" id="UP000198406"/>
    </source>
</evidence>
<evidence type="ECO:0000256" key="1">
    <source>
        <dbReference type="ARBA" id="ARBA00004167"/>
    </source>
</evidence>
<keyword evidence="2" id="KW-0813">Transport</keyword>
<dbReference type="SUPFAM" id="SSF58038">
    <property type="entry name" value="SNARE fusion complex"/>
    <property type="match status" value="1"/>
</dbReference>
<sequence length="181" mass="20426">MSITDWDNEYARLARAASQMRTSGLVSRSGDVQSLQQGLQRLEQQLSDYNLPQTEAQRRRRLIQHLRSQQPSGGYEPPQPTDAPVSQVTLAMQRQDDLIDDLAIGVGRLRNQTSAIGEEARMHVTLLGDMENNLDAAQDSLQEETRRAMRLREDSSVWRLQLIVAGLFILLVFLILMGLTP</sequence>
<keyword evidence="9" id="KW-1185">Reference proteome</keyword>
<evidence type="ECO:0000256" key="3">
    <source>
        <dbReference type="ARBA" id="ARBA00022692"/>
    </source>
</evidence>